<organism evidence="8 9">
    <name type="scientific">Hymenobacter lucidus</name>
    <dbReference type="NCBI Taxonomy" id="2880930"/>
    <lineage>
        <taxon>Bacteria</taxon>
        <taxon>Pseudomonadati</taxon>
        <taxon>Bacteroidota</taxon>
        <taxon>Cytophagia</taxon>
        <taxon>Cytophagales</taxon>
        <taxon>Hymenobacteraceae</taxon>
        <taxon>Hymenobacter</taxon>
    </lineage>
</organism>
<evidence type="ECO:0000256" key="5">
    <source>
        <dbReference type="SAM" id="MobiDB-lite"/>
    </source>
</evidence>
<dbReference type="SUPFAM" id="SSF74653">
    <property type="entry name" value="TolA/TonB C-terminal domain"/>
    <property type="match status" value="1"/>
</dbReference>
<dbReference type="Gene3D" id="3.30.1150.10">
    <property type="match status" value="1"/>
</dbReference>
<evidence type="ECO:0000256" key="6">
    <source>
        <dbReference type="SAM" id="SignalP"/>
    </source>
</evidence>
<feature type="domain" description="TonB C-terminal" evidence="7">
    <location>
        <begin position="103"/>
        <end position="170"/>
    </location>
</feature>
<dbReference type="EMBL" id="JAJADR010000007">
    <property type="protein sequence ID" value="MCB2410389.1"/>
    <property type="molecule type" value="Genomic_DNA"/>
</dbReference>
<evidence type="ECO:0000313" key="8">
    <source>
        <dbReference type="EMBL" id="MCB2410389.1"/>
    </source>
</evidence>
<dbReference type="RefSeq" id="WP_226179166.1">
    <property type="nucleotide sequence ID" value="NZ_JAJADR010000007.1"/>
</dbReference>
<feature type="chain" id="PRO_5047252787" evidence="6">
    <location>
        <begin position="24"/>
        <end position="170"/>
    </location>
</feature>
<protein>
    <submittedName>
        <fullName evidence="8">Energy transducer TonB</fullName>
    </submittedName>
</protein>
<evidence type="ECO:0000256" key="4">
    <source>
        <dbReference type="ARBA" id="ARBA00023136"/>
    </source>
</evidence>
<dbReference type="Proteomes" id="UP001165296">
    <property type="component" value="Unassembled WGS sequence"/>
</dbReference>
<dbReference type="Pfam" id="PF03544">
    <property type="entry name" value="TonB_C"/>
    <property type="match status" value="1"/>
</dbReference>
<comment type="caution">
    <text evidence="8">The sequence shown here is derived from an EMBL/GenBank/DDBJ whole genome shotgun (WGS) entry which is preliminary data.</text>
</comment>
<keyword evidence="9" id="KW-1185">Reference proteome</keyword>
<evidence type="ECO:0000256" key="1">
    <source>
        <dbReference type="ARBA" id="ARBA00004167"/>
    </source>
</evidence>
<evidence type="ECO:0000313" key="9">
    <source>
        <dbReference type="Proteomes" id="UP001165296"/>
    </source>
</evidence>
<evidence type="ECO:0000256" key="2">
    <source>
        <dbReference type="ARBA" id="ARBA00022692"/>
    </source>
</evidence>
<dbReference type="NCBIfam" id="TIGR01352">
    <property type="entry name" value="tonB_Cterm"/>
    <property type="match status" value="1"/>
</dbReference>
<feature type="signal peptide" evidence="6">
    <location>
        <begin position="1"/>
        <end position="23"/>
    </location>
</feature>
<accession>A0ABS8AX75</accession>
<proteinExistence type="predicted"/>
<name>A0ABS8AX75_9BACT</name>
<comment type="subcellular location">
    <subcellularLocation>
        <location evidence="1">Membrane</location>
        <topology evidence="1">Single-pass membrane protein</topology>
    </subcellularLocation>
</comment>
<keyword evidence="4" id="KW-0472">Membrane</keyword>
<dbReference type="InterPro" id="IPR006260">
    <property type="entry name" value="TonB/TolA_C"/>
</dbReference>
<evidence type="ECO:0000259" key="7">
    <source>
        <dbReference type="Pfam" id="PF03544"/>
    </source>
</evidence>
<feature type="region of interest" description="Disordered" evidence="5">
    <location>
        <begin position="32"/>
        <end position="52"/>
    </location>
</feature>
<keyword evidence="3" id="KW-1133">Transmembrane helix</keyword>
<evidence type="ECO:0000256" key="3">
    <source>
        <dbReference type="ARBA" id="ARBA00022989"/>
    </source>
</evidence>
<feature type="compositionally biased region" description="Low complexity" evidence="5">
    <location>
        <begin position="41"/>
        <end position="51"/>
    </location>
</feature>
<dbReference type="InterPro" id="IPR037682">
    <property type="entry name" value="TonB_C"/>
</dbReference>
<keyword evidence="6" id="KW-0732">Signal</keyword>
<gene>
    <name evidence="8" type="ORF">LGH74_20520</name>
</gene>
<reference evidence="8" key="1">
    <citation type="submission" date="2021-10" db="EMBL/GenBank/DDBJ databases">
        <authorList>
            <person name="Dean J.D."/>
            <person name="Kim M.K."/>
            <person name="Newey C.N."/>
            <person name="Stoker T.S."/>
            <person name="Thompson D.W."/>
            <person name="Grose J.H."/>
        </authorList>
    </citation>
    <scope>NUCLEOTIDE SEQUENCE</scope>
    <source>
        <strain evidence="8">BT178</strain>
    </source>
</reference>
<sequence length="170" mass="18522">MFLQLRFQLLGAALLLLPVFAKAQTSYNRWEAQPPAPVAKPTRPATNTPPARRAEGTVEVVIDSAAKASGKLTRVEIVPEFPGGSYNYHNYVRKFLKRPKGPRESGIVQVTFTVLKSGAVTDAHVKPGNGINAAYDAAAVELMSKAPRFTPGRREGGIADMELTYPVEFR</sequence>
<keyword evidence="2" id="KW-0812">Transmembrane</keyword>